<organism evidence="2 3">
    <name type="scientific">Wandonia haliotis</name>
    <dbReference type="NCBI Taxonomy" id="574963"/>
    <lineage>
        <taxon>Bacteria</taxon>
        <taxon>Pseudomonadati</taxon>
        <taxon>Bacteroidota</taxon>
        <taxon>Flavobacteriia</taxon>
        <taxon>Flavobacteriales</taxon>
        <taxon>Crocinitomicaceae</taxon>
        <taxon>Wandonia</taxon>
    </lineage>
</organism>
<keyword evidence="1" id="KW-0732">Signal</keyword>
<feature type="signal peptide" evidence="1">
    <location>
        <begin position="1"/>
        <end position="22"/>
    </location>
</feature>
<reference evidence="3" key="1">
    <citation type="journal article" date="2019" name="Int. J. Syst. Evol. Microbiol.">
        <title>The Global Catalogue of Microorganisms (GCM) 10K type strain sequencing project: providing services to taxonomists for standard genome sequencing and annotation.</title>
        <authorList>
            <consortium name="The Broad Institute Genomics Platform"/>
            <consortium name="The Broad Institute Genome Sequencing Center for Infectious Disease"/>
            <person name="Wu L."/>
            <person name="Ma J."/>
        </authorList>
    </citation>
    <scope>NUCLEOTIDE SEQUENCE [LARGE SCALE GENOMIC DNA]</scope>
    <source>
        <strain evidence="3">JCM 16083</strain>
    </source>
</reference>
<feature type="chain" id="PRO_5045981375" description="DUF5723 domain-containing protein" evidence="1">
    <location>
        <begin position="23"/>
        <end position="557"/>
    </location>
</feature>
<evidence type="ECO:0000313" key="3">
    <source>
        <dbReference type="Proteomes" id="UP001501126"/>
    </source>
</evidence>
<name>A0ABP3Y2L9_9FLAO</name>
<protein>
    <recommendedName>
        <fullName evidence="4">DUF5723 domain-containing protein</fullName>
    </recommendedName>
</protein>
<proteinExistence type="predicted"/>
<accession>A0ABP3Y2L9</accession>
<dbReference type="Proteomes" id="UP001501126">
    <property type="component" value="Unassembled WGS sequence"/>
</dbReference>
<evidence type="ECO:0000313" key="2">
    <source>
        <dbReference type="EMBL" id="GAA0874404.1"/>
    </source>
</evidence>
<sequence>MKYRYITSVILFCFTFGTGSFAQKLGSVSGNIESIYQYLLTDSIIGATQPKEKSLINTYALVNYNLAGFKAGARFEVYYPRILGYPDRYDGAGLGYRYVGYENKLLSVTVGNFYEQFGSGLIFRSYEDRALGVDNAMDGFHLRLTPVKGLTIKGVYGKQRFSFTDGKVVKSAGIVRGFDGELAVDQLITKLSDKQIRLKIGGSFVSKYESGTHPDYNIPANVGAYGGRIDFGYKNFYLNGEYVIKEADPSADNNYIFNYGKGMIVNLGYSQKGIGVLLSAKSIDNMSFRSERNAALQDLTIGFIPPLTKTHTYNLVTTLYPYVSQPLGEVAYQADFFYKFKRGTKLGGKYGMDIALNFSTAFAPEQTLNGIDLNDSSRVVYSSRLFHSSYKRSDLYWRDINVEVKRKLSKKWSFIASYYNIHLNNDVIKITDAKGIIESHIGVIDVLYKINTKHSIRGELQGLWTKGRKDRGHWATLVLEYTISPDWFFSFVGQYNYGHPDPDLRVLYPIGVIGKIWGSTRLQVAYGRQNAGLFCVGGVCRFVPASNGLTVTFTHSF</sequence>
<dbReference type="RefSeq" id="WP_343785302.1">
    <property type="nucleotide sequence ID" value="NZ_BAAAFH010000003.1"/>
</dbReference>
<gene>
    <name evidence="2" type="ORF">GCM10009118_08120</name>
</gene>
<evidence type="ECO:0008006" key="4">
    <source>
        <dbReference type="Google" id="ProtNLM"/>
    </source>
</evidence>
<dbReference type="EMBL" id="BAAAFH010000003">
    <property type="protein sequence ID" value="GAA0874404.1"/>
    <property type="molecule type" value="Genomic_DNA"/>
</dbReference>
<evidence type="ECO:0000256" key="1">
    <source>
        <dbReference type="SAM" id="SignalP"/>
    </source>
</evidence>
<dbReference type="Pfam" id="PF19494">
    <property type="entry name" value="DUF6029"/>
    <property type="match status" value="1"/>
</dbReference>
<keyword evidence="3" id="KW-1185">Reference proteome</keyword>
<comment type="caution">
    <text evidence="2">The sequence shown here is derived from an EMBL/GenBank/DDBJ whole genome shotgun (WGS) entry which is preliminary data.</text>
</comment>
<dbReference type="InterPro" id="IPR046070">
    <property type="entry name" value="DUF6029"/>
</dbReference>